<evidence type="ECO:0000313" key="11">
    <source>
        <dbReference type="EMBL" id="MDC5698105.1"/>
    </source>
</evidence>
<protein>
    <submittedName>
        <fullName evidence="11">Branched-chain amino acid ABC transporter permease</fullName>
    </submittedName>
</protein>
<evidence type="ECO:0000256" key="9">
    <source>
        <dbReference type="ARBA" id="ARBA00037998"/>
    </source>
</evidence>
<dbReference type="CDD" id="cd06582">
    <property type="entry name" value="TM_PBP1_LivH_like"/>
    <property type="match status" value="1"/>
</dbReference>
<evidence type="ECO:0000256" key="10">
    <source>
        <dbReference type="SAM" id="Phobius"/>
    </source>
</evidence>
<sequence>PRGPHPPARPAETPAAAPRSPMDYYLQLVLNGLFVGSFYGLVALGYSMVYGIIKLLNFAHGDVYMVGAFAGYTMLTVGAGVLGGGSLVALVVILLLAMMLTGTLGLVLERIAYRPLRSAPRLSVLITAVGASFALEYGIAVSYGPNPRVYPFGFGNASVSIFGARLTVAQLVMMAVAVGLMVALDLLVRRTRSGRAMRAISQDPKACLLMGINVDNVISRTFFIGSALAGAAGVMAGAYYGKVDFLMGFIIGLKAFTAAVIGGIGNLRGAVLGAIVLGLLESFGTAFLGAQWRDVFAFAFLILFLTVRPTGLLGERVTERV</sequence>
<evidence type="ECO:0000256" key="5">
    <source>
        <dbReference type="ARBA" id="ARBA00022692"/>
    </source>
</evidence>
<proteinExistence type="inferred from homology"/>
<comment type="similarity">
    <text evidence="9">Belongs to the binding-protein-dependent transport system permease family. LivHM subfamily.</text>
</comment>
<keyword evidence="8 10" id="KW-0472">Membrane</keyword>
<dbReference type="EMBL" id="JAPFQL010000052">
    <property type="protein sequence ID" value="MDC5698105.1"/>
    <property type="molecule type" value="Genomic_DNA"/>
</dbReference>
<dbReference type="InterPro" id="IPR052157">
    <property type="entry name" value="BCAA_transport_permease"/>
</dbReference>
<feature type="non-terminal residue" evidence="11">
    <location>
        <position position="1"/>
    </location>
</feature>
<keyword evidence="3" id="KW-1003">Cell membrane</keyword>
<keyword evidence="12" id="KW-1185">Reference proteome</keyword>
<feature type="transmembrane region" description="Helical" evidence="10">
    <location>
        <begin position="63"/>
        <end position="82"/>
    </location>
</feature>
<keyword evidence="2" id="KW-0813">Transport</keyword>
<evidence type="ECO:0000256" key="2">
    <source>
        <dbReference type="ARBA" id="ARBA00022448"/>
    </source>
</evidence>
<feature type="transmembrane region" description="Helical" evidence="10">
    <location>
        <begin position="246"/>
        <end position="264"/>
    </location>
</feature>
<evidence type="ECO:0000256" key="6">
    <source>
        <dbReference type="ARBA" id="ARBA00022970"/>
    </source>
</evidence>
<keyword evidence="4" id="KW-0997">Cell inner membrane</keyword>
<feature type="transmembrane region" description="Helical" evidence="10">
    <location>
        <begin position="163"/>
        <end position="188"/>
    </location>
</feature>
<keyword evidence="6" id="KW-0029">Amino-acid transport</keyword>
<comment type="caution">
    <text evidence="11">The sequence shown here is derived from an EMBL/GenBank/DDBJ whole genome shotgun (WGS) entry which is preliminary data.</text>
</comment>
<evidence type="ECO:0000313" key="12">
    <source>
        <dbReference type="Proteomes" id="UP001150259"/>
    </source>
</evidence>
<evidence type="ECO:0000256" key="4">
    <source>
        <dbReference type="ARBA" id="ARBA00022519"/>
    </source>
</evidence>
<feature type="transmembrane region" description="Helical" evidence="10">
    <location>
        <begin position="295"/>
        <end position="314"/>
    </location>
</feature>
<accession>A0ABT5GIM8</accession>
<name>A0ABT5GIM8_9MICO</name>
<keyword evidence="5 10" id="KW-0812">Transmembrane</keyword>
<dbReference type="InterPro" id="IPR001851">
    <property type="entry name" value="ABC_transp_permease"/>
</dbReference>
<evidence type="ECO:0000256" key="1">
    <source>
        <dbReference type="ARBA" id="ARBA00004651"/>
    </source>
</evidence>
<evidence type="ECO:0000256" key="8">
    <source>
        <dbReference type="ARBA" id="ARBA00023136"/>
    </source>
</evidence>
<comment type="subcellular location">
    <subcellularLocation>
        <location evidence="1">Cell membrane</location>
        <topology evidence="1">Multi-pass membrane protein</topology>
    </subcellularLocation>
</comment>
<dbReference type="Pfam" id="PF02653">
    <property type="entry name" value="BPD_transp_2"/>
    <property type="match status" value="1"/>
</dbReference>
<feature type="transmembrane region" description="Helical" evidence="10">
    <location>
        <begin position="271"/>
        <end position="289"/>
    </location>
</feature>
<feature type="transmembrane region" description="Helical" evidence="10">
    <location>
        <begin position="120"/>
        <end position="143"/>
    </location>
</feature>
<keyword evidence="7 10" id="KW-1133">Transmembrane helix</keyword>
<dbReference type="Proteomes" id="UP001150259">
    <property type="component" value="Unassembled WGS sequence"/>
</dbReference>
<evidence type="ECO:0000256" key="3">
    <source>
        <dbReference type="ARBA" id="ARBA00022475"/>
    </source>
</evidence>
<reference evidence="11 12" key="1">
    <citation type="submission" date="2022-11" db="EMBL/GenBank/DDBJ databases">
        <title>Anaerobic phenanthrene biodegradation by a DNRA strain PheN6.</title>
        <authorList>
            <person name="Zhang Z."/>
        </authorList>
    </citation>
    <scope>NUCLEOTIDE SEQUENCE [LARGE SCALE GENOMIC DNA]</scope>
    <source>
        <strain evidence="11 12">PheN6</strain>
    </source>
</reference>
<evidence type="ECO:0000256" key="7">
    <source>
        <dbReference type="ARBA" id="ARBA00022989"/>
    </source>
</evidence>
<dbReference type="PANTHER" id="PTHR11795">
    <property type="entry name" value="BRANCHED-CHAIN AMINO ACID TRANSPORT SYSTEM PERMEASE PROTEIN LIVH"/>
    <property type="match status" value="1"/>
</dbReference>
<dbReference type="PANTHER" id="PTHR11795:SF371">
    <property type="entry name" value="HIGH-AFFINITY BRANCHED-CHAIN AMINO ACID TRANSPORT SYSTEM PERMEASE PROTEIN LIVH"/>
    <property type="match status" value="1"/>
</dbReference>
<feature type="transmembrane region" description="Helical" evidence="10">
    <location>
        <begin position="222"/>
        <end position="240"/>
    </location>
</feature>
<feature type="transmembrane region" description="Helical" evidence="10">
    <location>
        <begin position="28"/>
        <end position="51"/>
    </location>
</feature>
<gene>
    <name evidence="11" type="ORF">OO014_12630</name>
</gene>
<organism evidence="11 12">
    <name type="scientific">Intrasporangium calvum</name>
    <dbReference type="NCBI Taxonomy" id="53358"/>
    <lineage>
        <taxon>Bacteria</taxon>
        <taxon>Bacillati</taxon>
        <taxon>Actinomycetota</taxon>
        <taxon>Actinomycetes</taxon>
        <taxon>Micrococcales</taxon>
        <taxon>Intrasporangiaceae</taxon>
        <taxon>Intrasporangium</taxon>
    </lineage>
</organism>
<feature type="transmembrane region" description="Helical" evidence="10">
    <location>
        <begin position="88"/>
        <end position="108"/>
    </location>
</feature>